<accession>A0AAN6NCY4</accession>
<gene>
    <name evidence="1" type="ORF">QBC46DRAFT_379722</name>
</gene>
<dbReference type="AlphaFoldDB" id="A0AAN6NCY4"/>
<organism evidence="1 2">
    <name type="scientific">Diplogelasinospora grovesii</name>
    <dbReference type="NCBI Taxonomy" id="303347"/>
    <lineage>
        <taxon>Eukaryota</taxon>
        <taxon>Fungi</taxon>
        <taxon>Dikarya</taxon>
        <taxon>Ascomycota</taxon>
        <taxon>Pezizomycotina</taxon>
        <taxon>Sordariomycetes</taxon>
        <taxon>Sordariomycetidae</taxon>
        <taxon>Sordariales</taxon>
        <taxon>Diplogelasinosporaceae</taxon>
        <taxon>Diplogelasinospora</taxon>
    </lineage>
</organism>
<protein>
    <submittedName>
        <fullName evidence="1">Uncharacterized protein</fullName>
    </submittedName>
</protein>
<dbReference type="EMBL" id="MU853773">
    <property type="protein sequence ID" value="KAK3942478.1"/>
    <property type="molecule type" value="Genomic_DNA"/>
</dbReference>
<dbReference type="Proteomes" id="UP001303473">
    <property type="component" value="Unassembled WGS sequence"/>
</dbReference>
<proteinExistence type="predicted"/>
<evidence type="ECO:0000313" key="1">
    <source>
        <dbReference type="EMBL" id="KAK3942478.1"/>
    </source>
</evidence>
<name>A0AAN6NCY4_9PEZI</name>
<keyword evidence="2" id="KW-1185">Reference proteome</keyword>
<evidence type="ECO:0000313" key="2">
    <source>
        <dbReference type="Proteomes" id="UP001303473"/>
    </source>
</evidence>
<sequence>MYTLTLARVFVCSLKVAVSESRRLPSLGIVELGSGPRYSIAYCRSLPCVSSQGVIRTRNFEPFVGRDWEVGRAFFVGGAWAALWRDEVAVGLDVSSNGSTSISRKKLLRGLQRLDDAC</sequence>
<reference evidence="2" key="1">
    <citation type="journal article" date="2023" name="Mol. Phylogenet. Evol.">
        <title>Genome-scale phylogeny and comparative genomics of the fungal order Sordariales.</title>
        <authorList>
            <person name="Hensen N."/>
            <person name="Bonometti L."/>
            <person name="Westerberg I."/>
            <person name="Brannstrom I.O."/>
            <person name="Guillou S."/>
            <person name="Cros-Aarteil S."/>
            <person name="Calhoun S."/>
            <person name="Haridas S."/>
            <person name="Kuo A."/>
            <person name="Mondo S."/>
            <person name="Pangilinan J."/>
            <person name="Riley R."/>
            <person name="LaButti K."/>
            <person name="Andreopoulos B."/>
            <person name="Lipzen A."/>
            <person name="Chen C."/>
            <person name="Yan M."/>
            <person name="Daum C."/>
            <person name="Ng V."/>
            <person name="Clum A."/>
            <person name="Steindorff A."/>
            <person name="Ohm R.A."/>
            <person name="Martin F."/>
            <person name="Silar P."/>
            <person name="Natvig D.O."/>
            <person name="Lalanne C."/>
            <person name="Gautier V."/>
            <person name="Ament-Velasquez S.L."/>
            <person name="Kruys A."/>
            <person name="Hutchinson M.I."/>
            <person name="Powell A.J."/>
            <person name="Barry K."/>
            <person name="Miller A.N."/>
            <person name="Grigoriev I.V."/>
            <person name="Debuchy R."/>
            <person name="Gladieux P."/>
            <person name="Hiltunen Thoren M."/>
            <person name="Johannesson H."/>
        </authorList>
    </citation>
    <scope>NUCLEOTIDE SEQUENCE [LARGE SCALE GENOMIC DNA]</scope>
    <source>
        <strain evidence="2">CBS 340.73</strain>
    </source>
</reference>
<comment type="caution">
    <text evidence="1">The sequence shown here is derived from an EMBL/GenBank/DDBJ whole genome shotgun (WGS) entry which is preliminary data.</text>
</comment>